<evidence type="ECO:0000313" key="2">
    <source>
        <dbReference type="Proteomes" id="UP000664658"/>
    </source>
</evidence>
<organism evidence="1 2">
    <name type="scientific">Plesiomonas shigelloides</name>
    <name type="common">Aeromonas shigelloides</name>
    <dbReference type="NCBI Taxonomy" id="703"/>
    <lineage>
        <taxon>Bacteria</taxon>
        <taxon>Pseudomonadati</taxon>
        <taxon>Pseudomonadota</taxon>
        <taxon>Gammaproteobacteria</taxon>
        <taxon>Enterobacterales</taxon>
        <taxon>Enterobacteriaceae</taxon>
        <taxon>Plesiomonas</taxon>
    </lineage>
</organism>
<dbReference type="Proteomes" id="UP000664658">
    <property type="component" value="Unassembled WGS sequence"/>
</dbReference>
<dbReference type="EMBL" id="JAFNAA010000015">
    <property type="protein sequence ID" value="MBO1109196.1"/>
    <property type="molecule type" value="Genomic_DNA"/>
</dbReference>
<proteinExistence type="predicted"/>
<accession>A0A8I2B3V8</accession>
<name>A0A8I2B3V8_PLESH</name>
<protein>
    <submittedName>
        <fullName evidence="1">Uncharacterized protein</fullName>
    </submittedName>
</protein>
<dbReference type="RefSeq" id="WP_207542432.1">
    <property type="nucleotide sequence ID" value="NZ_JAFNAA010000015.1"/>
</dbReference>
<sequence length="218" mass="25536">MDDKYDLSGLQGVYNEAIERNEPTIVFELNNGQGKFLFMMFFDSEDKSTKDQLFVFMRNTQRMVKLKLYGNHNRGQFYLYLKDYVKDWFKKELLIDSANSTQRFNFDVFFTSLNNSIPQTLPLQAKIKKLRDLWPEVSKDLPKEIVDEDEKTILLGDKALPIGSKPREKTLRKLYLYANGNADDITTLISNLKRLNRTVAWTNDINKIDKAMKVKDLI</sequence>
<dbReference type="AlphaFoldDB" id="A0A8I2B3V8"/>
<reference evidence="1" key="1">
    <citation type="submission" date="2021-03" db="EMBL/GenBank/DDBJ databases">
        <title>Plesiomonas shigelloides zfcc0051, isolated from zebrafish feces.</title>
        <authorList>
            <person name="Vanderhoek Z."/>
            <person name="Gaulke C."/>
        </authorList>
    </citation>
    <scope>NUCLEOTIDE SEQUENCE</scope>
    <source>
        <strain evidence="1">Zfcc0051</strain>
    </source>
</reference>
<comment type="caution">
    <text evidence="1">The sequence shown here is derived from an EMBL/GenBank/DDBJ whole genome shotgun (WGS) entry which is preliminary data.</text>
</comment>
<evidence type="ECO:0000313" key="1">
    <source>
        <dbReference type="EMBL" id="MBO1109196.1"/>
    </source>
</evidence>
<gene>
    <name evidence="1" type="ORF">J2R62_13420</name>
</gene>